<dbReference type="FunFam" id="3.40.50.300:FF:001447">
    <property type="entry name" value="Ras-related protein Rab-1B"/>
    <property type="match status" value="1"/>
</dbReference>
<reference evidence="2 3" key="1">
    <citation type="submission" date="2020-04" db="EMBL/GenBank/DDBJ databases">
        <title>Thalassotalea sp. M1531, isolated from the surface of marine red alga.</title>
        <authorList>
            <person name="Pang L."/>
            <person name="Lu D.-C."/>
        </authorList>
    </citation>
    <scope>NUCLEOTIDE SEQUENCE [LARGE SCALE GENOMIC DNA]</scope>
    <source>
        <strain evidence="2 3">M1531</strain>
    </source>
</reference>
<dbReference type="PANTHER" id="PTHR47978">
    <property type="match status" value="1"/>
</dbReference>
<dbReference type="AlphaFoldDB" id="A0A7Y0LA38"/>
<keyword evidence="3" id="KW-1185">Reference proteome</keyword>
<sequence>MISLKICLIGGSAVGKTSLVRRFVDGIFSEKYLTTIGVKIDKKQIDFDESAVQLLVWDIEGTDKFSGFNPRYLNGAAAYIVVLDQSRPDTLEDAISLYQQAKVVSQSPAYLVINKSDLPSKLTQIQLDSLADFEFSHVITTSAKAGDNVEKLFELIAKQASMECEPNGE</sequence>
<evidence type="ECO:0000313" key="2">
    <source>
        <dbReference type="EMBL" id="NMP30759.1"/>
    </source>
</evidence>
<name>A0A7Y0LA38_9GAMM</name>
<evidence type="ECO:0000313" key="3">
    <source>
        <dbReference type="Proteomes" id="UP000568664"/>
    </source>
</evidence>
<keyword evidence="1" id="KW-0547">Nucleotide-binding</keyword>
<dbReference type="InterPro" id="IPR001806">
    <property type="entry name" value="Small_GTPase"/>
</dbReference>
<dbReference type="GO" id="GO:0003924">
    <property type="term" value="F:GTPase activity"/>
    <property type="evidence" value="ECO:0007669"/>
    <property type="project" value="InterPro"/>
</dbReference>
<dbReference type="Gene3D" id="3.40.50.300">
    <property type="entry name" value="P-loop containing nucleotide triphosphate hydrolases"/>
    <property type="match status" value="1"/>
</dbReference>
<proteinExistence type="predicted"/>
<dbReference type="InterPro" id="IPR027417">
    <property type="entry name" value="P-loop_NTPase"/>
</dbReference>
<comment type="caution">
    <text evidence="2">The sequence shown here is derived from an EMBL/GenBank/DDBJ whole genome shotgun (WGS) entry which is preliminary data.</text>
</comment>
<organism evidence="2 3">
    <name type="scientific">Thalassotalea algicola</name>
    <dbReference type="NCBI Taxonomy" id="2716224"/>
    <lineage>
        <taxon>Bacteria</taxon>
        <taxon>Pseudomonadati</taxon>
        <taxon>Pseudomonadota</taxon>
        <taxon>Gammaproteobacteria</taxon>
        <taxon>Alteromonadales</taxon>
        <taxon>Colwelliaceae</taxon>
        <taxon>Thalassotalea</taxon>
    </lineage>
</organism>
<dbReference type="CDD" id="cd00154">
    <property type="entry name" value="Rab"/>
    <property type="match status" value="1"/>
</dbReference>
<gene>
    <name evidence="2" type="ORF">HII17_04215</name>
</gene>
<dbReference type="InterPro" id="IPR005225">
    <property type="entry name" value="Small_GTP-bd"/>
</dbReference>
<protein>
    <submittedName>
        <fullName evidence="2">GTP-binding protein</fullName>
    </submittedName>
</protein>
<dbReference type="PROSITE" id="PS51419">
    <property type="entry name" value="RAB"/>
    <property type="match status" value="1"/>
</dbReference>
<dbReference type="SMART" id="SM00173">
    <property type="entry name" value="RAS"/>
    <property type="match status" value="1"/>
</dbReference>
<dbReference type="RefSeq" id="WP_169074037.1">
    <property type="nucleotide sequence ID" value="NZ_JABBXH010000001.1"/>
</dbReference>
<accession>A0A7Y0LA38</accession>
<dbReference type="Pfam" id="PF00071">
    <property type="entry name" value="Ras"/>
    <property type="match status" value="1"/>
</dbReference>
<dbReference type="GO" id="GO:0005525">
    <property type="term" value="F:GTP binding"/>
    <property type="evidence" value="ECO:0007669"/>
    <property type="project" value="InterPro"/>
</dbReference>
<dbReference type="NCBIfam" id="TIGR00231">
    <property type="entry name" value="small_GTP"/>
    <property type="match status" value="1"/>
</dbReference>
<dbReference type="Proteomes" id="UP000568664">
    <property type="component" value="Unassembled WGS sequence"/>
</dbReference>
<evidence type="ECO:0000256" key="1">
    <source>
        <dbReference type="ARBA" id="ARBA00022741"/>
    </source>
</evidence>
<dbReference type="SMART" id="SM00175">
    <property type="entry name" value="RAB"/>
    <property type="match status" value="1"/>
</dbReference>
<dbReference type="PRINTS" id="PR00449">
    <property type="entry name" value="RASTRNSFRMNG"/>
</dbReference>
<dbReference type="SUPFAM" id="SSF52540">
    <property type="entry name" value="P-loop containing nucleoside triphosphate hydrolases"/>
    <property type="match status" value="1"/>
</dbReference>
<dbReference type="EMBL" id="JABBXH010000001">
    <property type="protein sequence ID" value="NMP30759.1"/>
    <property type="molecule type" value="Genomic_DNA"/>
</dbReference>